<dbReference type="GO" id="GO:0003676">
    <property type="term" value="F:nucleic acid binding"/>
    <property type="evidence" value="ECO:0007669"/>
    <property type="project" value="InterPro"/>
</dbReference>
<proteinExistence type="predicted"/>
<dbReference type="Gene3D" id="1.10.30.50">
    <property type="match status" value="1"/>
</dbReference>
<feature type="domain" description="HNH nuclease" evidence="1">
    <location>
        <begin position="25"/>
        <end position="80"/>
    </location>
</feature>
<evidence type="ECO:0000259" key="1">
    <source>
        <dbReference type="SMART" id="SM00507"/>
    </source>
</evidence>
<name>A0A0F9SPV9_9ZZZZ</name>
<dbReference type="Pfam" id="PF01844">
    <property type="entry name" value="HNH"/>
    <property type="match status" value="1"/>
</dbReference>
<accession>A0A0F9SPV9</accession>
<dbReference type="GO" id="GO:0004519">
    <property type="term" value="F:endonuclease activity"/>
    <property type="evidence" value="ECO:0007669"/>
    <property type="project" value="InterPro"/>
</dbReference>
<gene>
    <name evidence="2" type="ORF">LCGC14_0424920</name>
</gene>
<dbReference type="SMART" id="SM00507">
    <property type="entry name" value="HNHc"/>
    <property type="match status" value="1"/>
</dbReference>
<comment type="caution">
    <text evidence="2">The sequence shown here is derived from an EMBL/GenBank/DDBJ whole genome shotgun (WGS) entry which is preliminary data.</text>
</comment>
<dbReference type="EMBL" id="LAZR01000391">
    <property type="protein sequence ID" value="KKN71075.1"/>
    <property type="molecule type" value="Genomic_DNA"/>
</dbReference>
<evidence type="ECO:0000313" key="2">
    <source>
        <dbReference type="EMBL" id="KKN71075.1"/>
    </source>
</evidence>
<dbReference type="AlphaFoldDB" id="A0A0F9SPV9"/>
<dbReference type="CDD" id="cd00085">
    <property type="entry name" value="HNHc"/>
    <property type="match status" value="1"/>
</dbReference>
<dbReference type="InterPro" id="IPR002711">
    <property type="entry name" value="HNH"/>
</dbReference>
<reference evidence="2" key="1">
    <citation type="journal article" date="2015" name="Nature">
        <title>Complex archaea that bridge the gap between prokaryotes and eukaryotes.</title>
        <authorList>
            <person name="Spang A."/>
            <person name="Saw J.H."/>
            <person name="Jorgensen S.L."/>
            <person name="Zaremba-Niedzwiedzka K."/>
            <person name="Martijn J."/>
            <person name="Lind A.E."/>
            <person name="van Eijk R."/>
            <person name="Schleper C."/>
            <person name="Guy L."/>
            <person name="Ettema T.J."/>
        </authorList>
    </citation>
    <scope>NUCLEOTIDE SEQUENCE</scope>
</reference>
<sequence length="112" mass="12627">MLGSCFCALVEVVEMSSPYNYKWQRFRAGKLAREPLCVWCLELGKTEAATEVHHVIPLRDRPDLKLSDANTVSLCKACHDGPAQHEERTGHKRGCSVDGIPLDTNHPWRQLT</sequence>
<dbReference type="InterPro" id="IPR003615">
    <property type="entry name" value="HNH_nuc"/>
</dbReference>
<organism evidence="2">
    <name type="scientific">marine sediment metagenome</name>
    <dbReference type="NCBI Taxonomy" id="412755"/>
    <lineage>
        <taxon>unclassified sequences</taxon>
        <taxon>metagenomes</taxon>
        <taxon>ecological metagenomes</taxon>
    </lineage>
</organism>
<dbReference type="GO" id="GO:0008270">
    <property type="term" value="F:zinc ion binding"/>
    <property type="evidence" value="ECO:0007669"/>
    <property type="project" value="InterPro"/>
</dbReference>
<protein>
    <recommendedName>
        <fullName evidence="1">HNH nuclease domain-containing protein</fullName>
    </recommendedName>
</protein>